<dbReference type="PROSITE" id="PS00061">
    <property type="entry name" value="ADH_SHORT"/>
    <property type="match status" value="1"/>
</dbReference>
<dbReference type="Gene3D" id="3.40.50.720">
    <property type="entry name" value="NAD(P)-binding Rossmann-like Domain"/>
    <property type="match status" value="1"/>
</dbReference>
<evidence type="ECO:0000256" key="3">
    <source>
        <dbReference type="RuleBase" id="RU000363"/>
    </source>
</evidence>
<dbReference type="PRINTS" id="PR00081">
    <property type="entry name" value="GDHRDH"/>
</dbReference>
<comment type="similarity">
    <text evidence="1 3">Belongs to the short-chain dehydrogenases/reductases (SDR) family.</text>
</comment>
<dbReference type="eggNOG" id="COG4221">
    <property type="taxonomic scope" value="Bacteria"/>
</dbReference>
<evidence type="ECO:0000256" key="1">
    <source>
        <dbReference type="ARBA" id="ARBA00006484"/>
    </source>
</evidence>
<evidence type="ECO:0000256" key="2">
    <source>
        <dbReference type="ARBA" id="ARBA00023002"/>
    </source>
</evidence>
<dbReference type="InterPro" id="IPR002347">
    <property type="entry name" value="SDR_fam"/>
</dbReference>
<dbReference type="SUPFAM" id="SSF51735">
    <property type="entry name" value="NAD(P)-binding Rossmann-fold domains"/>
    <property type="match status" value="1"/>
</dbReference>
<dbReference type="GO" id="GO:0016020">
    <property type="term" value="C:membrane"/>
    <property type="evidence" value="ECO:0007669"/>
    <property type="project" value="TreeGrafter"/>
</dbReference>
<gene>
    <name evidence="5" type="ORF">A11A3_07188</name>
</gene>
<name>L0WDD8_9GAMM</name>
<dbReference type="EMBL" id="AMRJ01000008">
    <property type="protein sequence ID" value="EKF74788.1"/>
    <property type="molecule type" value="Genomic_DNA"/>
</dbReference>
<keyword evidence="6" id="KW-1185">Reference proteome</keyword>
<feature type="compositionally biased region" description="Basic and acidic residues" evidence="4">
    <location>
        <begin position="1"/>
        <end position="14"/>
    </location>
</feature>
<sequence>MARRDTDTSLREPQDNSILTNQCHKKQGPTMTDLHNKKCVITGAASGIGRAVALAAGAHGARLFLTDINQQALDETASQLADQGATVEVSQALDITDYHAVRAFAEQIHAHHGSMDVLMNIAGIAIWGPVDKLEHQHWRSLVEVNLMGPIHVLESFLPTMVAAGRGGHVLTVSSAAGLFGLPWHAGYNASKFAVRGISEAMRYDLRRHRIHVSLVCPGAVNTGLVQTIQIVGIDQHTPEVEKLKQRFQRHAVTPQQAANAILKGLKHNRYLIYTSPDIRLGYWFKRKWAWPFEQVIRVIGLQLDRVARRQQQDQRVE</sequence>
<dbReference type="PANTHER" id="PTHR44196">
    <property type="entry name" value="DEHYDROGENASE/REDUCTASE SDR FAMILY MEMBER 7B"/>
    <property type="match status" value="1"/>
</dbReference>
<feature type="region of interest" description="Disordered" evidence="4">
    <location>
        <begin position="1"/>
        <end position="30"/>
    </location>
</feature>
<keyword evidence="2" id="KW-0560">Oxidoreductase</keyword>
<reference evidence="5 6" key="1">
    <citation type="journal article" date="2012" name="J. Bacteriol.">
        <title>Genome Sequence of the Alkane-Degrading Bacterium Alcanivorax hongdengensis Type Strain A-11-3.</title>
        <authorList>
            <person name="Lai Q."/>
            <person name="Shao Z."/>
        </authorList>
    </citation>
    <scope>NUCLEOTIDE SEQUENCE [LARGE SCALE GENOMIC DNA]</scope>
    <source>
        <strain evidence="5 6">A-11-3</strain>
    </source>
</reference>
<dbReference type="CDD" id="cd05233">
    <property type="entry name" value="SDR_c"/>
    <property type="match status" value="1"/>
</dbReference>
<accession>L0WDD8</accession>
<dbReference type="PANTHER" id="PTHR44196:SF1">
    <property type="entry name" value="DEHYDROGENASE_REDUCTASE SDR FAMILY MEMBER 7B"/>
    <property type="match status" value="1"/>
</dbReference>
<evidence type="ECO:0000256" key="4">
    <source>
        <dbReference type="SAM" id="MobiDB-lite"/>
    </source>
</evidence>
<proteinExistence type="inferred from homology"/>
<dbReference type="Proteomes" id="UP000010164">
    <property type="component" value="Unassembled WGS sequence"/>
</dbReference>
<dbReference type="STRING" id="1177179.A11A3_07188"/>
<dbReference type="InterPro" id="IPR020904">
    <property type="entry name" value="Sc_DH/Rdtase_CS"/>
</dbReference>
<dbReference type="AlphaFoldDB" id="L0WDD8"/>
<protein>
    <submittedName>
        <fullName evidence="5">Short chain dehydrogenase</fullName>
    </submittedName>
</protein>
<dbReference type="GO" id="GO:0016491">
    <property type="term" value="F:oxidoreductase activity"/>
    <property type="evidence" value="ECO:0007669"/>
    <property type="project" value="UniProtKB-KW"/>
</dbReference>
<dbReference type="Pfam" id="PF00106">
    <property type="entry name" value="adh_short"/>
    <property type="match status" value="1"/>
</dbReference>
<dbReference type="PATRIC" id="fig|1177179.3.peg.1444"/>
<evidence type="ECO:0000313" key="5">
    <source>
        <dbReference type="EMBL" id="EKF74788.1"/>
    </source>
</evidence>
<comment type="caution">
    <text evidence="5">The sequence shown here is derived from an EMBL/GenBank/DDBJ whole genome shotgun (WGS) entry which is preliminary data.</text>
</comment>
<dbReference type="NCBIfam" id="NF005881">
    <property type="entry name" value="PRK07832.1"/>
    <property type="match status" value="1"/>
</dbReference>
<evidence type="ECO:0000313" key="6">
    <source>
        <dbReference type="Proteomes" id="UP000010164"/>
    </source>
</evidence>
<organism evidence="5 6">
    <name type="scientific">Alcanivorax hongdengensis A-11-3</name>
    <dbReference type="NCBI Taxonomy" id="1177179"/>
    <lineage>
        <taxon>Bacteria</taxon>
        <taxon>Pseudomonadati</taxon>
        <taxon>Pseudomonadota</taxon>
        <taxon>Gammaproteobacteria</taxon>
        <taxon>Oceanospirillales</taxon>
        <taxon>Alcanivoracaceae</taxon>
        <taxon>Alcanivorax</taxon>
    </lineage>
</organism>
<dbReference type="FunFam" id="3.40.50.720:FF:000084">
    <property type="entry name" value="Short-chain dehydrogenase reductase"/>
    <property type="match status" value="1"/>
</dbReference>
<dbReference type="PRINTS" id="PR00080">
    <property type="entry name" value="SDRFAMILY"/>
</dbReference>
<dbReference type="InterPro" id="IPR036291">
    <property type="entry name" value="NAD(P)-bd_dom_sf"/>
</dbReference>